<feature type="chain" id="PRO_5025063415" evidence="2">
    <location>
        <begin position="21"/>
        <end position="482"/>
    </location>
</feature>
<dbReference type="Proteomes" id="UP000326570">
    <property type="component" value="Unassembled WGS sequence"/>
</dbReference>
<dbReference type="PANTHER" id="PTHR40940">
    <property type="entry name" value="PROTEIN BATD-RELATED"/>
    <property type="match status" value="1"/>
</dbReference>
<dbReference type="AlphaFoldDB" id="A0A5N1IUI5"/>
<evidence type="ECO:0000256" key="2">
    <source>
        <dbReference type="SAM" id="SignalP"/>
    </source>
</evidence>
<feature type="signal peptide" evidence="2">
    <location>
        <begin position="1"/>
        <end position="20"/>
    </location>
</feature>
<dbReference type="EMBL" id="VTWT01000005">
    <property type="protein sequence ID" value="KAA9333680.1"/>
    <property type="molecule type" value="Genomic_DNA"/>
</dbReference>
<gene>
    <name evidence="3" type="ORF">F0P94_10550</name>
</gene>
<keyword evidence="4" id="KW-1185">Reference proteome</keyword>
<evidence type="ECO:0000313" key="4">
    <source>
        <dbReference type="Proteomes" id="UP000326570"/>
    </source>
</evidence>
<evidence type="ECO:0000313" key="3">
    <source>
        <dbReference type="EMBL" id="KAA9333680.1"/>
    </source>
</evidence>
<keyword evidence="2" id="KW-0732">Signal</keyword>
<keyword evidence="1" id="KW-0812">Transmembrane</keyword>
<dbReference type="Pfam" id="PF13584">
    <property type="entry name" value="BatD"/>
    <property type="match status" value="2"/>
</dbReference>
<dbReference type="PANTHER" id="PTHR40940:SF2">
    <property type="entry name" value="BATD"/>
    <property type="match status" value="1"/>
</dbReference>
<comment type="caution">
    <text evidence="3">The sequence shown here is derived from an EMBL/GenBank/DDBJ whole genome shotgun (WGS) entry which is preliminary data.</text>
</comment>
<accession>A0A5N1IUI5</accession>
<dbReference type="RefSeq" id="WP_150903846.1">
    <property type="nucleotide sequence ID" value="NZ_VTWT01000005.1"/>
</dbReference>
<evidence type="ECO:0000256" key="1">
    <source>
        <dbReference type="SAM" id="Phobius"/>
    </source>
</evidence>
<protein>
    <submittedName>
        <fullName evidence="3">Protein BatD</fullName>
    </submittedName>
</protein>
<reference evidence="3 4" key="1">
    <citation type="submission" date="2019-09" db="EMBL/GenBank/DDBJ databases">
        <title>Genome sequence of Adhaeribacter sp. M2.</title>
        <authorList>
            <person name="Srinivasan S."/>
        </authorList>
    </citation>
    <scope>NUCLEOTIDE SEQUENCE [LARGE SCALE GENOMIC DNA]</scope>
    <source>
        <strain evidence="3 4">M2</strain>
    </source>
</reference>
<organism evidence="3 4">
    <name type="scientific">Adhaeribacter soli</name>
    <dbReference type="NCBI Taxonomy" id="2607655"/>
    <lineage>
        <taxon>Bacteria</taxon>
        <taxon>Pseudomonadati</taxon>
        <taxon>Bacteroidota</taxon>
        <taxon>Cytophagia</taxon>
        <taxon>Cytophagales</taxon>
        <taxon>Hymenobacteraceae</taxon>
        <taxon>Adhaeribacter</taxon>
    </lineage>
</organism>
<proteinExistence type="predicted"/>
<name>A0A5N1IUI5_9BACT</name>
<sequence>MKNFCVLFCFLLIPFLPVAAQEVIIKLGKSPVPIDEYFTISVTLKNQQLKNIGKFPDLEGFEKSNRFSSTTTNIVNGQISTEQTITQNYAALKEGEIEIEPFSIEVNGKAVESKGGTVKVVPSTGQAPPGTGVPPVQGFGLLDELFGKQKPQEYIDKQEDAFLAFSTSKNEVFVGEGLSVHLAFYIASADQNLVDFHNFNRQITPIIKKLKPSSVWEESFELTGEPEAVSIDGKAYLRFKLYESVYYPINTDPLLFPSVGLEMIKYKIAKDPSFLGDNRMATSKMYYTSPKIVHVKALPPHPLREAVPVGNYRLHEGIDRDKFLAGKSFNYLFQIEGEGNLAAIATPEPTATPGLEFTAPDIRQDINRQNGRVSGRKGFRYFATPKTPGTYDFSNIFSFIFFNPDAGKYDTLRSELKIVVTGEADNDATIQSKDMGEFYQRIGNESNTLQSIHQFSEVKLYTNLVVLFLLLVSLYLFYKHRL</sequence>
<keyword evidence="1" id="KW-0472">Membrane</keyword>
<dbReference type="InterPro" id="IPR025738">
    <property type="entry name" value="BatD"/>
</dbReference>
<feature type="transmembrane region" description="Helical" evidence="1">
    <location>
        <begin position="460"/>
        <end position="478"/>
    </location>
</feature>
<keyword evidence="1" id="KW-1133">Transmembrane helix</keyword>